<organism evidence="8 9">
    <name type="scientific">Ziziphus jujuba var. spinosa</name>
    <dbReference type="NCBI Taxonomy" id="714518"/>
    <lineage>
        <taxon>Eukaryota</taxon>
        <taxon>Viridiplantae</taxon>
        <taxon>Streptophyta</taxon>
        <taxon>Embryophyta</taxon>
        <taxon>Tracheophyta</taxon>
        <taxon>Spermatophyta</taxon>
        <taxon>Magnoliopsida</taxon>
        <taxon>eudicotyledons</taxon>
        <taxon>Gunneridae</taxon>
        <taxon>Pentapetalae</taxon>
        <taxon>rosids</taxon>
        <taxon>fabids</taxon>
        <taxon>Rosales</taxon>
        <taxon>Rhamnaceae</taxon>
        <taxon>Paliureae</taxon>
        <taxon>Ziziphus</taxon>
    </lineage>
</organism>
<evidence type="ECO:0000256" key="1">
    <source>
        <dbReference type="ARBA" id="ARBA00004123"/>
    </source>
</evidence>
<reference evidence="8" key="1">
    <citation type="journal article" date="2021" name="Front. Plant Sci.">
        <title>Chromosome-Scale Genome Assembly for Chinese Sour Jujube and Insights Into Its Genome Evolution and Domestication Signature.</title>
        <authorList>
            <person name="Shen L.-Y."/>
            <person name="Luo H."/>
            <person name="Wang X.-L."/>
            <person name="Wang X.-M."/>
            <person name="Qiu X.-J."/>
            <person name="Liu H."/>
            <person name="Zhou S.-S."/>
            <person name="Jia K.-H."/>
            <person name="Nie S."/>
            <person name="Bao Y.-T."/>
            <person name="Zhang R.-G."/>
            <person name="Yun Q.-Z."/>
            <person name="Chai Y.-H."/>
            <person name="Lu J.-Y."/>
            <person name="Li Y."/>
            <person name="Zhao S.-W."/>
            <person name="Mao J.-F."/>
            <person name="Jia S.-G."/>
            <person name="Mao Y.-M."/>
        </authorList>
    </citation>
    <scope>NUCLEOTIDE SEQUENCE</scope>
    <source>
        <strain evidence="8">AT0</strain>
        <tissue evidence="8">Leaf</tissue>
    </source>
</reference>
<dbReference type="Gene3D" id="1.10.10.60">
    <property type="entry name" value="Homeodomain-like"/>
    <property type="match status" value="2"/>
</dbReference>
<feature type="domain" description="Myb-like" evidence="5">
    <location>
        <begin position="218"/>
        <end position="270"/>
    </location>
</feature>
<dbReference type="GO" id="GO:0003677">
    <property type="term" value="F:DNA binding"/>
    <property type="evidence" value="ECO:0007669"/>
    <property type="project" value="UniProtKB-KW"/>
</dbReference>
<keyword evidence="3" id="KW-0238">DNA-binding</keyword>
<dbReference type="PROSITE" id="PS51294">
    <property type="entry name" value="HTH_MYB"/>
    <property type="match status" value="2"/>
</dbReference>
<feature type="domain" description="Stress-response A/B barrel" evidence="7">
    <location>
        <begin position="119"/>
        <end position="218"/>
    </location>
</feature>
<evidence type="ECO:0000256" key="3">
    <source>
        <dbReference type="ARBA" id="ARBA00023125"/>
    </source>
</evidence>
<dbReference type="InterPro" id="IPR013097">
    <property type="entry name" value="Dabb"/>
</dbReference>
<dbReference type="GO" id="GO:0005634">
    <property type="term" value="C:nucleus"/>
    <property type="evidence" value="ECO:0007669"/>
    <property type="project" value="UniProtKB-SubCell"/>
</dbReference>
<protein>
    <submittedName>
        <fullName evidence="8">Uncharacterized protein</fullName>
    </submittedName>
</protein>
<evidence type="ECO:0000313" key="8">
    <source>
        <dbReference type="EMBL" id="KAH7519266.1"/>
    </source>
</evidence>
<evidence type="ECO:0000256" key="2">
    <source>
        <dbReference type="ARBA" id="ARBA00022737"/>
    </source>
</evidence>
<feature type="domain" description="HTH myb-type" evidence="6">
    <location>
        <begin position="221"/>
        <end position="270"/>
    </location>
</feature>
<dbReference type="InterPro" id="IPR011008">
    <property type="entry name" value="Dimeric_a/b-barrel"/>
</dbReference>
<name>A0A978UWA0_ZIZJJ</name>
<dbReference type="CDD" id="cd00167">
    <property type="entry name" value="SANT"/>
    <property type="match status" value="2"/>
</dbReference>
<dbReference type="AlphaFoldDB" id="A0A978UWA0"/>
<proteinExistence type="predicted"/>
<dbReference type="SMART" id="SM00717">
    <property type="entry name" value="SANT"/>
    <property type="match status" value="2"/>
</dbReference>
<feature type="domain" description="Stress-response A/B barrel" evidence="7">
    <location>
        <begin position="9"/>
        <end position="102"/>
    </location>
</feature>
<dbReference type="PANTHER" id="PTHR47999:SF96">
    <property type="entry name" value="TRANSCRIPTION REPRESSOR MYB6-LIKE"/>
    <property type="match status" value="1"/>
</dbReference>
<dbReference type="Proteomes" id="UP000813462">
    <property type="component" value="Unassembled WGS sequence"/>
</dbReference>
<dbReference type="InterPro" id="IPR015495">
    <property type="entry name" value="Myb_TF_plants"/>
</dbReference>
<keyword evidence="2" id="KW-0677">Repeat</keyword>
<dbReference type="PANTHER" id="PTHR47999">
    <property type="entry name" value="TRANSCRIPTION FACTOR MYB8-RELATED-RELATED"/>
    <property type="match status" value="1"/>
</dbReference>
<dbReference type="EMBL" id="JAEACU010000008">
    <property type="protein sequence ID" value="KAH7519266.1"/>
    <property type="molecule type" value="Genomic_DNA"/>
</dbReference>
<evidence type="ECO:0000259" key="7">
    <source>
        <dbReference type="PROSITE" id="PS51502"/>
    </source>
</evidence>
<dbReference type="FunFam" id="1.10.10.60:FF:000001">
    <property type="entry name" value="MYB-related transcription factor"/>
    <property type="match status" value="1"/>
</dbReference>
<keyword evidence="4" id="KW-0539">Nucleus</keyword>
<dbReference type="SUPFAM" id="SSF54909">
    <property type="entry name" value="Dimeric alpha+beta barrel"/>
    <property type="match status" value="2"/>
</dbReference>
<dbReference type="InterPro" id="IPR001005">
    <property type="entry name" value="SANT/Myb"/>
</dbReference>
<dbReference type="SUPFAM" id="SSF46689">
    <property type="entry name" value="Homeodomain-like"/>
    <property type="match status" value="1"/>
</dbReference>
<evidence type="ECO:0000259" key="6">
    <source>
        <dbReference type="PROSITE" id="PS51294"/>
    </source>
</evidence>
<dbReference type="InterPro" id="IPR017930">
    <property type="entry name" value="Myb_dom"/>
</dbReference>
<accession>A0A978UWA0</accession>
<feature type="domain" description="HTH myb-type" evidence="6">
    <location>
        <begin position="271"/>
        <end position="325"/>
    </location>
</feature>
<comment type="subcellular location">
    <subcellularLocation>
        <location evidence="1">Nucleus</location>
    </subcellularLocation>
</comment>
<evidence type="ECO:0000256" key="4">
    <source>
        <dbReference type="ARBA" id="ARBA00023242"/>
    </source>
</evidence>
<sequence length="499" mass="56195">MSSSHSQIIEHIVLFKVKENTDPSEVNSMVSRINGLRSLDQVLHISAGPLLRIRSPILTFSHILHSRYKSKEDLNAYTVHPHHVSVTKENARIVEDIMAVDWIADNLPEGHVEVPPGSAVRVTILKLKESFGDEAKSEILEAIIGIRDKFHQPETTPTTSQFTAGLNFSPGRAKGFSIVFLAIFKSESDLEAADSKQEWRTFEGKFKDYLDSLLLLDYVGLNRGAWSAQEDKILIDYINTHGEGKWRDLPQRAGLKRCGKSCRLRWLNYLRPDIKIGNISIEEEDLILKLHKLLGNRWSLIAGRLPGRTDNEIKNYWNSKLSKRLLPAENKVQEDSTHKLQQTVGIINNLETGNNTTTAAASSHQVIRTKAFRCTKVALPSRLLGDDHDQQYQMADTNSTCASECPSCNSDMPCQGDQNHQNLSDFLMDFDISELLNLSDFCQPNEIAECHNVVDAPIPARNNEANFSWCGNLGDTTDAFQPHQDLDFYALSNSFLNRE</sequence>
<evidence type="ECO:0000313" key="9">
    <source>
        <dbReference type="Proteomes" id="UP000813462"/>
    </source>
</evidence>
<dbReference type="Pfam" id="PF07876">
    <property type="entry name" value="Dabb"/>
    <property type="match status" value="2"/>
</dbReference>
<dbReference type="Pfam" id="PF00249">
    <property type="entry name" value="Myb_DNA-binding"/>
    <property type="match status" value="2"/>
</dbReference>
<dbReference type="PROSITE" id="PS50090">
    <property type="entry name" value="MYB_LIKE"/>
    <property type="match status" value="2"/>
</dbReference>
<dbReference type="InterPro" id="IPR009057">
    <property type="entry name" value="Homeodomain-like_sf"/>
</dbReference>
<comment type="caution">
    <text evidence="8">The sequence shown here is derived from an EMBL/GenBank/DDBJ whole genome shotgun (WGS) entry which is preliminary data.</text>
</comment>
<feature type="domain" description="Myb-like" evidence="5">
    <location>
        <begin position="271"/>
        <end position="321"/>
    </location>
</feature>
<evidence type="ECO:0000259" key="5">
    <source>
        <dbReference type="PROSITE" id="PS50090"/>
    </source>
</evidence>
<gene>
    <name evidence="8" type="ORF">FEM48_Zijuj08G0017800</name>
</gene>
<dbReference type="Gene3D" id="3.30.70.100">
    <property type="match status" value="2"/>
</dbReference>
<dbReference type="SMART" id="SM00886">
    <property type="entry name" value="Dabb"/>
    <property type="match status" value="2"/>
</dbReference>
<dbReference type="PROSITE" id="PS51502">
    <property type="entry name" value="S_R_A_B_BARREL"/>
    <property type="match status" value="2"/>
</dbReference>